<dbReference type="AlphaFoldDB" id="A0A815NZ50"/>
<gene>
    <name evidence="1" type="ORF">EDS130_LOCUS38928</name>
</gene>
<proteinExistence type="predicted"/>
<comment type="caution">
    <text evidence="1">The sequence shown here is derived from an EMBL/GenBank/DDBJ whole genome shotgun (WGS) entry which is preliminary data.</text>
</comment>
<name>A0A815NZ50_ADIRI</name>
<reference evidence="1" key="1">
    <citation type="submission" date="2021-02" db="EMBL/GenBank/DDBJ databases">
        <authorList>
            <person name="Nowell W R."/>
        </authorList>
    </citation>
    <scope>NUCLEOTIDE SEQUENCE</scope>
</reference>
<dbReference type="EMBL" id="CAJNOJ010000420">
    <property type="protein sequence ID" value="CAF1441833.1"/>
    <property type="molecule type" value="Genomic_DNA"/>
</dbReference>
<protein>
    <submittedName>
        <fullName evidence="1">Uncharacterized protein</fullName>
    </submittedName>
</protein>
<dbReference type="Proteomes" id="UP000663852">
    <property type="component" value="Unassembled WGS sequence"/>
</dbReference>
<evidence type="ECO:0000313" key="1">
    <source>
        <dbReference type="EMBL" id="CAF1441833.1"/>
    </source>
</evidence>
<accession>A0A815NZ50</accession>
<organism evidence="1 2">
    <name type="scientific">Adineta ricciae</name>
    <name type="common">Rotifer</name>
    <dbReference type="NCBI Taxonomy" id="249248"/>
    <lineage>
        <taxon>Eukaryota</taxon>
        <taxon>Metazoa</taxon>
        <taxon>Spiralia</taxon>
        <taxon>Gnathifera</taxon>
        <taxon>Rotifera</taxon>
        <taxon>Eurotatoria</taxon>
        <taxon>Bdelloidea</taxon>
        <taxon>Adinetida</taxon>
        <taxon>Adinetidae</taxon>
        <taxon>Adineta</taxon>
    </lineage>
</organism>
<sequence>MTLAVSVWIPQRSSFDNDSLRFPLCILNKVVKHYMFYPTAIAHHSSEKYDITALSNFIHNSKVLLMKFK</sequence>
<evidence type="ECO:0000313" key="2">
    <source>
        <dbReference type="Proteomes" id="UP000663852"/>
    </source>
</evidence>